<accession>A0ABS9C7J5</accession>
<dbReference type="RefSeq" id="WP_235131979.1">
    <property type="nucleotide sequence ID" value="NZ_JACSGT010000002.1"/>
</dbReference>
<name>A0ABS9C7J5_9FLAO</name>
<organism evidence="1 2">
    <name type="scientific">Chryseobacterium indicum</name>
    <dbReference type="NCBI Taxonomy" id="2766954"/>
    <lineage>
        <taxon>Bacteria</taxon>
        <taxon>Pseudomonadati</taxon>
        <taxon>Bacteroidota</taxon>
        <taxon>Flavobacteriia</taxon>
        <taxon>Flavobacteriales</taxon>
        <taxon>Weeksellaceae</taxon>
        <taxon>Chryseobacterium group</taxon>
        <taxon>Chryseobacterium</taxon>
    </lineage>
</organism>
<comment type="caution">
    <text evidence="1">The sequence shown here is derived from an EMBL/GenBank/DDBJ whole genome shotgun (WGS) entry which is preliminary data.</text>
</comment>
<dbReference type="Proteomes" id="UP001430374">
    <property type="component" value="Unassembled WGS sequence"/>
</dbReference>
<proteinExistence type="predicted"/>
<keyword evidence="2" id="KW-1185">Reference proteome</keyword>
<dbReference type="EMBL" id="JACSGT010000002">
    <property type="protein sequence ID" value="MCF2220533.1"/>
    <property type="molecule type" value="Genomic_DNA"/>
</dbReference>
<reference evidence="1" key="1">
    <citation type="submission" date="2021-08" db="EMBL/GenBank/DDBJ databases">
        <title>Complete genome sequence of Chryseobacterium sp strain PS-8.</title>
        <authorList>
            <person name="Das S.K."/>
        </authorList>
    </citation>
    <scope>NUCLEOTIDE SEQUENCE</scope>
    <source>
        <strain evidence="1">PS-8</strain>
    </source>
</reference>
<gene>
    <name evidence="1" type="ORF">H9Q08_14690</name>
</gene>
<protein>
    <submittedName>
        <fullName evidence="1">Carboxypeptidase-like regulatory domain-containing protein</fullName>
    </submittedName>
</protein>
<evidence type="ECO:0000313" key="1">
    <source>
        <dbReference type="EMBL" id="MCF2220533.1"/>
    </source>
</evidence>
<sequence>MKKISESILLFCLVLFSLAKSSGFKHRFTESKFIEIAGIVIDSDSLTPLENAKLYDEKGKLVSTTDSKGYFSGKVNYSEKGGIHFKIRVEHNGYFSFTQKENWANLGNVRCIYYFGLEIASGKSMKNSFSEMKLNKDLTYESVLAGFESVKNNRSFYHKLALAGSNNENVFFTIDQKYYIMSNTGWLLITSPDDKVSVNKKKIIKASELNALIKRKDIKKMSPSESKDYSYELFTK</sequence>
<evidence type="ECO:0000313" key="2">
    <source>
        <dbReference type="Proteomes" id="UP001430374"/>
    </source>
</evidence>